<dbReference type="AlphaFoldDB" id="A0A840CI54"/>
<accession>A0A840CI54</accession>
<dbReference type="Proteomes" id="UP000555103">
    <property type="component" value="Unassembled WGS sequence"/>
</dbReference>
<keyword evidence="2" id="KW-1185">Reference proteome</keyword>
<evidence type="ECO:0000313" key="1">
    <source>
        <dbReference type="EMBL" id="MBB4035697.1"/>
    </source>
</evidence>
<organism evidence="1 2">
    <name type="scientific">Dysgonomonas hofstadii</name>
    <dbReference type="NCBI Taxonomy" id="637886"/>
    <lineage>
        <taxon>Bacteria</taxon>
        <taxon>Pseudomonadati</taxon>
        <taxon>Bacteroidota</taxon>
        <taxon>Bacteroidia</taxon>
        <taxon>Bacteroidales</taxon>
        <taxon>Dysgonomonadaceae</taxon>
        <taxon>Dysgonomonas</taxon>
    </lineage>
</organism>
<comment type="caution">
    <text evidence="1">The sequence shown here is derived from an EMBL/GenBank/DDBJ whole genome shotgun (WGS) entry which is preliminary data.</text>
</comment>
<evidence type="ECO:0000313" key="2">
    <source>
        <dbReference type="Proteomes" id="UP000555103"/>
    </source>
</evidence>
<gene>
    <name evidence="1" type="ORF">GGR21_001592</name>
</gene>
<sequence>MFNNNKWNKIVCPAIDSFIFVEYKMCPGQAQTSLACPWLSLYL</sequence>
<protein>
    <submittedName>
        <fullName evidence="1">Uncharacterized protein</fullName>
    </submittedName>
</protein>
<name>A0A840CI54_9BACT</name>
<dbReference type="EMBL" id="JACIEP010000005">
    <property type="protein sequence ID" value="MBB4035697.1"/>
    <property type="molecule type" value="Genomic_DNA"/>
</dbReference>
<reference evidence="1 2" key="1">
    <citation type="submission" date="2020-08" db="EMBL/GenBank/DDBJ databases">
        <title>Genomic Encyclopedia of Type Strains, Phase IV (KMG-IV): sequencing the most valuable type-strain genomes for metagenomic binning, comparative biology and taxonomic classification.</title>
        <authorList>
            <person name="Goeker M."/>
        </authorList>
    </citation>
    <scope>NUCLEOTIDE SEQUENCE [LARGE SCALE GENOMIC DNA]</scope>
    <source>
        <strain evidence="1 2">DSM 104969</strain>
    </source>
</reference>
<proteinExistence type="predicted"/>